<reference evidence="2" key="1">
    <citation type="submission" date="2018-05" db="EMBL/GenBank/DDBJ databases">
        <authorList>
            <person name="Lanie J.A."/>
            <person name="Ng W.-L."/>
            <person name="Kazmierczak K.M."/>
            <person name="Andrzejewski T.M."/>
            <person name="Davidsen T.M."/>
            <person name="Wayne K.J."/>
            <person name="Tettelin H."/>
            <person name="Glass J.I."/>
            <person name="Rusch D."/>
            <person name="Podicherti R."/>
            <person name="Tsui H.-C.T."/>
            <person name="Winkler M.E."/>
        </authorList>
    </citation>
    <scope>NUCLEOTIDE SEQUENCE</scope>
</reference>
<dbReference type="Pfam" id="PF13501">
    <property type="entry name" value="SoxY"/>
    <property type="match status" value="1"/>
</dbReference>
<evidence type="ECO:0000259" key="1">
    <source>
        <dbReference type="Pfam" id="PF13501"/>
    </source>
</evidence>
<protein>
    <recommendedName>
        <fullName evidence="1">Ig-like SoxY domain-containing protein</fullName>
    </recommendedName>
</protein>
<organism evidence="2">
    <name type="scientific">marine metagenome</name>
    <dbReference type="NCBI Taxonomy" id="408172"/>
    <lineage>
        <taxon>unclassified sequences</taxon>
        <taxon>metagenomes</taxon>
        <taxon>ecological metagenomes</taxon>
    </lineage>
</organism>
<name>A0A382TKR3_9ZZZZ</name>
<accession>A0A382TKR3</accession>
<dbReference type="Gene3D" id="2.60.40.2470">
    <property type="entry name" value="SoxY domain"/>
    <property type="match status" value="1"/>
</dbReference>
<sequence>MPEYAYDGGRVPFSFTVESKMNETDYVRQVHILSENNPFPRIASFRFTPNSGKAFARTQIRLSTSQHVIAVAEMNDGSSLTARKWIEVTINGCKED</sequence>
<dbReference type="InterPro" id="IPR032711">
    <property type="entry name" value="SoxY"/>
</dbReference>
<feature type="domain" description="Ig-like SoxY" evidence="1">
    <location>
        <begin position="1"/>
        <end position="93"/>
    </location>
</feature>
<proteinExistence type="predicted"/>
<evidence type="ECO:0000313" key="2">
    <source>
        <dbReference type="EMBL" id="SVD22704.1"/>
    </source>
</evidence>
<dbReference type="AlphaFoldDB" id="A0A382TKR3"/>
<dbReference type="InterPro" id="IPR038162">
    <property type="entry name" value="SoxY_sf"/>
</dbReference>
<dbReference type="EMBL" id="UINC01137394">
    <property type="protein sequence ID" value="SVD22704.1"/>
    <property type="molecule type" value="Genomic_DNA"/>
</dbReference>
<gene>
    <name evidence="2" type="ORF">METZ01_LOCUS375558</name>
</gene>